<dbReference type="HOGENOM" id="CLU_540776_0_0_1"/>
<dbReference type="KEGG" id="kaf:KAFR_0A05940"/>
<dbReference type="OrthoDB" id="3365616at2759"/>
<dbReference type="Proteomes" id="UP000005220">
    <property type="component" value="Chromosome 1"/>
</dbReference>
<organism evidence="1 2">
    <name type="scientific">Kazachstania africana (strain ATCC 22294 / BCRC 22015 / CBS 2517 / CECT 1963 / NBRC 1671 / NRRL Y-8276)</name>
    <name type="common">Yeast</name>
    <name type="synonym">Kluyveromyces africanus</name>
    <dbReference type="NCBI Taxonomy" id="1071382"/>
    <lineage>
        <taxon>Eukaryota</taxon>
        <taxon>Fungi</taxon>
        <taxon>Dikarya</taxon>
        <taxon>Ascomycota</taxon>
        <taxon>Saccharomycotina</taxon>
        <taxon>Saccharomycetes</taxon>
        <taxon>Saccharomycetales</taxon>
        <taxon>Saccharomycetaceae</taxon>
        <taxon>Kazachstania</taxon>
    </lineage>
</organism>
<evidence type="ECO:0000313" key="2">
    <source>
        <dbReference type="Proteomes" id="UP000005220"/>
    </source>
</evidence>
<dbReference type="InParanoid" id="H2ANS9"/>
<keyword evidence="2" id="KW-1185">Reference proteome</keyword>
<dbReference type="InterPro" id="IPR014752">
    <property type="entry name" value="Arrestin-like_C"/>
</dbReference>
<proteinExistence type="predicted"/>
<dbReference type="Gene3D" id="2.60.40.640">
    <property type="match status" value="1"/>
</dbReference>
<evidence type="ECO:0000313" key="1">
    <source>
        <dbReference type="EMBL" id="CCF56029.1"/>
    </source>
</evidence>
<name>H2ANS9_KAZAF</name>
<dbReference type="GeneID" id="13886195"/>
<dbReference type="AlphaFoldDB" id="H2ANS9"/>
<accession>H2ANS9</accession>
<dbReference type="FunCoup" id="H2ANS9">
    <property type="interactions" value="56"/>
</dbReference>
<sequence length="512" mass="59057">MPSTKVELKLAPPINGEFYGSEDQISGEVNLKLEKSLPIKKISVKLHGFAQTITTIDNEYIMGQNGLLTPGFENRSYHTLITAEERVFPPDNVWDALNGSTKPFKVNPGQYHYTFKFDKLKNKKPKCLKTHKKEMVYFNKRRTAKMPPSFNNLWKELNRIDNLDLYFYSFGKVIYVVEVLVELGKAKTWLKPFDKLIRESQPIEYIPDIDDVAYDEHDLETDTINNISRHNSNLTGMDRSLSNRSGSNKSFAAQIHERSVSNSSLSQYNSFQKQFTSTASSEKLKAIRSRTSIKGLEIYKSTFQIGLPDNVSTLWLEVRTKSPGIDKVFRMDPLFKKGCNKFDNIFLIIQNKSNMSIVKDLSVKPIGITLNLFETTTYLSQGIANQNVSSLRLVDLKLDGSESIFSMQSNLTKKGDDIYECELNLKDHVRLKNFVFNEEDYRHRGNRLYSFKTCSIKRIFELQLLVDWDVNGYAKQTEVIIDSMQVFAQLNNIHEDNYLPRYIEPPNYNDLK</sequence>
<protein>
    <recommendedName>
        <fullName evidence="3">Arrestin-like N-terminal domain-containing protein</fullName>
    </recommendedName>
</protein>
<dbReference type="EMBL" id="HE650821">
    <property type="protein sequence ID" value="CCF56029.1"/>
    <property type="molecule type" value="Genomic_DNA"/>
</dbReference>
<dbReference type="CDD" id="cd22952">
    <property type="entry name" value="ART10-like"/>
    <property type="match status" value="1"/>
</dbReference>
<dbReference type="eggNOG" id="ENOG502QWIY">
    <property type="taxonomic scope" value="Eukaryota"/>
</dbReference>
<reference evidence="1 2" key="1">
    <citation type="journal article" date="2011" name="Proc. Natl. Acad. Sci. U.S.A.">
        <title>Evolutionary erosion of yeast sex chromosomes by mating-type switching accidents.</title>
        <authorList>
            <person name="Gordon J.L."/>
            <person name="Armisen D."/>
            <person name="Proux-Wera E."/>
            <person name="Oheigeartaigh S.S."/>
            <person name="Byrne K.P."/>
            <person name="Wolfe K.H."/>
        </authorList>
    </citation>
    <scope>NUCLEOTIDE SEQUENCE [LARGE SCALE GENOMIC DNA]</scope>
    <source>
        <strain evidence="2">ATCC 22294 / BCRC 22015 / CBS 2517 / CECT 1963 / NBRC 1671 / NRRL Y-8276</strain>
    </source>
</reference>
<dbReference type="RefSeq" id="XP_003955164.1">
    <property type="nucleotide sequence ID" value="XM_003955115.1"/>
</dbReference>
<gene>
    <name evidence="1" type="primary">KAFR0A05940</name>
    <name evidence="1" type="ORF">KAFR_0A05940</name>
</gene>
<evidence type="ECO:0008006" key="3">
    <source>
        <dbReference type="Google" id="ProtNLM"/>
    </source>
</evidence>